<reference evidence="1" key="1">
    <citation type="submission" date="2008-06" db="EMBL/GenBank/DDBJ databases">
        <authorList>
            <person name="Lorenzi H."/>
            <person name="Inman J."/>
            <person name="Miller J."/>
            <person name="Schobel S."/>
            <person name="Amedeo P."/>
            <person name="Caler E.V."/>
            <person name="da Silva J."/>
        </authorList>
    </citation>
    <scope>NUCLEOTIDE SEQUENCE [LARGE SCALE GENOMIC DNA]</scope>
    <source>
        <strain evidence="1">RN66</strain>
    </source>
</reference>
<accession>B6AE60</accession>
<proteinExistence type="predicted"/>
<dbReference type="VEuPathDB" id="CryptoDB:CMU_009930"/>
<dbReference type="Gene3D" id="2.40.160.10">
    <property type="entry name" value="Porin"/>
    <property type="match status" value="1"/>
</dbReference>
<organism evidence="1 2">
    <name type="scientific">Cryptosporidium muris (strain RN66)</name>
    <dbReference type="NCBI Taxonomy" id="441375"/>
    <lineage>
        <taxon>Eukaryota</taxon>
        <taxon>Sar</taxon>
        <taxon>Alveolata</taxon>
        <taxon>Apicomplexa</taxon>
        <taxon>Conoidasida</taxon>
        <taxon>Coccidia</taxon>
        <taxon>Eucoccidiorida</taxon>
        <taxon>Eimeriorina</taxon>
        <taxon>Cryptosporidiidae</taxon>
        <taxon>Cryptosporidium</taxon>
    </lineage>
</organism>
<dbReference type="OMA" id="WEINLAS"/>
<dbReference type="Proteomes" id="UP000001460">
    <property type="component" value="Unassembled WGS sequence"/>
</dbReference>
<dbReference type="OrthoDB" id="344157at2759"/>
<dbReference type="AlphaFoldDB" id="B6AE60"/>
<gene>
    <name evidence="1" type="ORF">CMU_009930</name>
</gene>
<sequence>MVLLKDFNKDATSLLRSKYPTDKLWEINLASKSKNPSCNFAAYPRNNGIEGNSSLKWKMGKAHMETKINTNGTASWETRLTPVDGIDITAKYEKPQNYNNNNNIVELEAELTGKYGHSKFRLSPLHNYYNQSLKDKDNEMISLYNTLSTKYFLPYQLHFGMDMSGNLKSYNSLKCSFGAALTGPFHTGLSSNSSDESTITTSLQTTSNSSSNLSGITAGIHLNNLSNKSELGAMVTYNFQNSTSSNTTNENNSNLPLLTPKVQLLFGGKWTFGHNNNDDDSKFFSGTTDVKFRISNDAKVAYSLTHRFHKNLSATFGAQFDTYRMSNPDSVKYGVILDLTA</sequence>
<dbReference type="eggNOG" id="ENOG502SBP0">
    <property type="taxonomic scope" value="Eukaryota"/>
</dbReference>
<keyword evidence="2" id="KW-1185">Reference proteome</keyword>
<dbReference type="RefSeq" id="XP_002140850.1">
    <property type="nucleotide sequence ID" value="XM_002140814.1"/>
</dbReference>
<dbReference type="EMBL" id="DS989729">
    <property type="protein sequence ID" value="EEA06501.1"/>
    <property type="molecule type" value="Genomic_DNA"/>
</dbReference>
<name>B6AE60_CRYMR</name>
<dbReference type="GeneID" id="6995733"/>
<evidence type="ECO:0000313" key="1">
    <source>
        <dbReference type="EMBL" id="EEA06501.1"/>
    </source>
</evidence>
<dbReference type="InterPro" id="IPR023614">
    <property type="entry name" value="Porin_dom_sf"/>
</dbReference>
<evidence type="ECO:0000313" key="2">
    <source>
        <dbReference type="Proteomes" id="UP000001460"/>
    </source>
</evidence>
<protein>
    <submittedName>
        <fullName evidence="1">Uncharacterized protein</fullName>
    </submittedName>
</protein>